<dbReference type="InterPro" id="IPR036691">
    <property type="entry name" value="Endo/exonu/phosph_ase_sf"/>
</dbReference>
<feature type="compositionally biased region" description="Basic and acidic residues" evidence="1">
    <location>
        <begin position="42"/>
        <end position="67"/>
    </location>
</feature>
<evidence type="ECO:0000313" key="2">
    <source>
        <dbReference type="EMBL" id="KAK0489849.1"/>
    </source>
</evidence>
<feature type="region of interest" description="Disordered" evidence="1">
    <location>
        <begin position="1"/>
        <end position="74"/>
    </location>
</feature>
<comment type="caution">
    <text evidence="2">The sequence shown here is derived from an EMBL/GenBank/DDBJ whole genome shotgun (WGS) entry which is preliminary data.</text>
</comment>
<name>A0AA39PTF5_9AGAR</name>
<dbReference type="Gene3D" id="3.60.10.10">
    <property type="entry name" value="Endonuclease/exonuclease/phosphatase"/>
    <property type="match status" value="1"/>
</dbReference>
<evidence type="ECO:0000313" key="3">
    <source>
        <dbReference type="Proteomes" id="UP001175228"/>
    </source>
</evidence>
<organism evidence="2 3">
    <name type="scientific">Armillaria luteobubalina</name>
    <dbReference type="NCBI Taxonomy" id="153913"/>
    <lineage>
        <taxon>Eukaryota</taxon>
        <taxon>Fungi</taxon>
        <taxon>Dikarya</taxon>
        <taxon>Basidiomycota</taxon>
        <taxon>Agaricomycotina</taxon>
        <taxon>Agaricomycetes</taxon>
        <taxon>Agaricomycetidae</taxon>
        <taxon>Agaricales</taxon>
        <taxon>Marasmiineae</taxon>
        <taxon>Physalacriaceae</taxon>
        <taxon>Armillaria</taxon>
    </lineage>
</organism>
<proteinExistence type="predicted"/>
<dbReference type="SUPFAM" id="SSF56219">
    <property type="entry name" value="DNase I-like"/>
    <property type="match status" value="1"/>
</dbReference>
<reference evidence="2" key="1">
    <citation type="submission" date="2023-06" db="EMBL/GenBank/DDBJ databases">
        <authorList>
            <consortium name="Lawrence Berkeley National Laboratory"/>
            <person name="Ahrendt S."/>
            <person name="Sahu N."/>
            <person name="Indic B."/>
            <person name="Wong-Bajracharya J."/>
            <person name="Merenyi Z."/>
            <person name="Ke H.-M."/>
            <person name="Monk M."/>
            <person name="Kocsube S."/>
            <person name="Drula E."/>
            <person name="Lipzen A."/>
            <person name="Balint B."/>
            <person name="Henrissat B."/>
            <person name="Andreopoulos B."/>
            <person name="Martin F.M."/>
            <person name="Harder C.B."/>
            <person name="Rigling D."/>
            <person name="Ford K.L."/>
            <person name="Foster G.D."/>
            <person name="Pangilinan J."/>
            <person name="Papanicolaou A."/>
            <person name="Barry K."/>
            <person name="LaButti K."/>
            <person name="Viragh M."/>
            <person name="Koriabine M."/>
            <person name="Yan M."/>
            <person name="Riley R."/>
            <person name="Champramary S."/>
            <person name="Plett K.L."/>
            <person name="Tsai I.J."/>
            <person name="Slot J."/>
            <person name="Sipos G."/>
            <person name="Plett J."/>
            <person name="Nagy L.G."/>
            <person name="Grigoriev I.V."/>
        </authorList>
    </citation>
    <scope>NUCLEOTIDE SEQUENCE</scope>
    <source>
        <strain evidence="2">HWK02</strain>
    </source>
</reference>
<evidence type="ECO:0000256" key="1">
    <source>
        <dbReference type="SAM" id="MobiDB-lite"/>
    </source>
</evidence>
<sequence length="208" mass="23999">MTHNDLSMGAVEQLPEVPRYNMRPRWRNGIQMSQQQENQENETSRKQDKLNQPYTRKDSQKERRKDTGNSTGKSGVAIVMNKDLVKTDEAKMMELIPGRAILLQAPWHGGDTFMWLAIYAPNMDTESKAIQRGLKDGWQLANPDKKDYSYTQMSGKYSWSRIDQIYVSDTKVDDCEQWEIKNPPIMTDNHVISVQMTSPRAPYLGKGR</sequence>
<dbReference type="EMBL" id="JAUEPU010000036">
    <property type="protein sequence ID" value="KAK0489849.1"/>
    <property type="molecule type" value="Genomic_DNA"/>
</dbReference>
<dbReference type="AlphaFoldDB" id="A0AA39PTF5"/>
<accession>A0AA39PTF5</accession>
<keyword evidence="3" id="KW-1185">Reference proteome</keyword>
<gene>
    <name evidence="2" type="ORF">EDD18DRAFT_1109982</name>
</gene>
<protein>
    <submittedName>
        <fullName evidence="2">Uncharacterized protein</fullName>
    </submittedName>
</protein>
<dbReference type="Proteomes" id="UP001175228">
    <property type="component" value="Unassembled WGS sequence"/>
</dbReference>